<dbReference type="RefSeq" id="WP_072829896.1">
    <property type="nucleotide sequence ID" value="NZ_FQXP01000003.1"/>
</dbReference>
<dbReference type="Proteomes" id="UP000184526">
    <property type="component" value="Unassembled WGS sequence"/>
</dbReference>
<evidence type="ECO:0000313" key="2">
    <source>
        <dbReference type="EMBL" id="SHH50590.1"/>
    </source>
</evidence>
<keyword evidence="1" id="KW-1133">Transmembrane helix</keyword>
<feature type="transmembrane region" description="Helical" evidence="1">
    <location>
        <begin position="20"/>
        <end position="50"/>
    </location>
</feature>
<gene>
    <name evidence="2" type="ORF">SAMN02745196_00599</name>
</gene>
<keyword evidence="1" id="KW-0472">Membrane</keyword>
<evidence type="ECO:0000256" key="1">
    <source>
        <dbReference type="SAM" id="Phobius"/>
    </source>
</evidence>
<keyword evidence="3" id="KW-1185">Reference proteome</keyword>
<dbReference type="AlphaFoldDB" id="A0A1M5TIW1"/>
<organism evidence="2 3">
    <name type="scientific">Clostridium collagenovorans DSM 3089</name>
    <dbReference type="NCBI Taxonomy" id="1121306"/>
    <lineage>
        <taxon>Bacteria</taxon>
        <taxon>Bacillati</taxon>
        <taxon>Bacillota</taxon>
        <taxon>Clostridia</taxon>
        <taxon>Eubacteriales</taxon>
        <taxon>Clostridiaceae</taxon>
        <taxon>Clostridium</taxon>
    </lineage>
</organism>
<name>A0A1M5TIW1_9CLOT</name>
<proteinExistence type="predicted"/>
<evidence type="ECO:0000313" key="3">
    <source>
        <dbReference type="Proteomes" id="UP000184526"/>
    </source>
</evidence>
<keyword evidence="1" id="KW-0812">Transmembrane</keyword>
<reference evidence="2 3" key="1">
    <citation type="submission" date="2016-11" db="EMBL/GenBank/DDBJ databases">
        <authorList>
            <person name="Jaros S."/>
            <person name="Januszkiewicz K."/>
            <person name="Wedrychowicz H."/>
        </authorList>
    </citation>
    <scope>NUCLEOTIDE SEQUENCE [LARGE SCALE GENOMIC DNA]</scope>
    <source>
        <strain evidence="2 3">DSM 3089</strain>
    </source>
</reference>
<dbReference type="EMBL" id="FQXP01000003">
    <property type="protein sequence ID" value="SHH50590.1"/>
    <property type="molecule type" value="Genomic_DNA"/>
</dbReference>
<sequence length="105" mass="12376">MNFFTGLFKEKGILNSILTVAVILVLMYLGIFVFKFLIIAAIAGVAIYYLHKGYKYLKNKFTQHKFDTNDFSREEMKIEESNIIENFFEDNTKVIDVEYEEIKKK</sequence>
<accession>A0A1M5TIW1</accession>
<protein>
    <submittedName>
        <fullName evidence="2">Uncharacterized protein</fullName>
    </submittedName>
</protein>